<dbReference type="InterPro" id="IPR050807">
    <property type="entry name" value="TransReg_Diox_bact_type"/>
</dbReference>
<dbReference type="RefSeq" id="WP_092268679.1">
    <property type="nucleotide sequence ID" value="NZ_BJOE01000021.1"/>
</dbReference>
<keyword evidence="4" id="KW-1185">Reference proteome</keyword>
<dbReference type="PANTHER" id="PTHR46797">
    <property type="entry name" value="HTH-TYPE TRANSCRIPTIONAL REGULATOR"/>
    <property type="match status" value="1"/>
</dbReference>
<dbReference type="PANTHER" id="PTHR46797:SF1">
    <property type="entry name" value="METHYLPHOSPHONATE SYNTHASE"/>
    <property type="match status" value="1"/>
</dbReference>
<dbReference type="CDD" id="cd00093">
    <property type="entry name" value="HTH_XRE"/>
    <property type="match status" value="1"/>
</dbReference>
<dbReference type="GO" id="GO:0003700">
    <property type="term" value="F:DNA-binding transcription factor activity"/>
    <property type="evidence" value="ECO:0007669"/>
    <property type="project" value="TreeGrafter"/>
</dbReference>
<evidence type="ECO:0000256" key="1">
    <source>
        <dbReference type="ARBA" id="ARBA00023125"/>
    </source>
</evidence>
<evidence type="ECO:0000313" key="3">
    <source>
        <dbReference type="EMBL" id="SFJ97671.1"/>
    </source>
</evidence>
<dbReference type="EMBL" id="FORT01000007">
    <property type="protein sequence ID" value="SFJ97671.1"/>
    <property type="molecule type" value="Genomic_DNA"/>
</dbReference>
<organism evidence="3 4">
    <name type="scientific">Brevibacillus centrosporus</name>
    <dbReference type="NCBI Taxonomy" id="54910"/>
    <lineage>
        <taxon>Bacteria</taxon>
        <taxon>Bacillati</taxon>
        <taxon>Bacillota</taxon>
        <taxon>Bacilli</taxon>
        <taxon>Bacillales</taxon>
        <taxon>Paenibacillaceae</taxon>
        <taxon>Brevibacillus</taxon>
    </lineage>
</organism>
<evidence type="ECO:0000259" key="2">
    <source>
        <dbReference type="PROSITE" id="PS50943"/>
    </source>
</evidence>
<feature type="domain" description="HTH cro/C1-type" evidence="2">
    <location>
        <begin position="6"/>
        <end position="61"/>
    </location>
</feature>
<keyword evidence="1" id="KW-0238">DNA-binding</keyword>
<dbReference type="Proteomes" id="UP000198915">
    <property type="component" value="Unassembled WGS sequence"/>
</dbReference>
<reference evidence="4" key="1">
    <citation type="submission" date="2016-10" db="EMBL/GenBank/DDBJ databases">
        <authorList>
            <person name="Varghese N."/>
            <person name="Submissions S."/>
        </authorList>
    </citation>
    <scope>NUCLEOTIDE SEQUENCE [LARGE SCALE GENOMIC DNA]</scope>
    <source>
        <strain evidence="4">OK042</strain>
    </source>
</reference>
<dbReference type="GO" id="GO:0003677">
    <property type="term" value="F:DNA binding"/>
    <property type="evidence" value="ECO:0007669"/>
    <property type="project" value="UniProtKB-KW"/>
</dbReference>
<gene>
    <name evidence="3" type="ORF">SAMN05518846_107141</name>
</gene>
<accession>A0A1I3VU55</accession>
<dbReference type="Gene3D" id="1.10.260.40">
    <property type="entry name" value="lambda repressor-like DNA-binding domains"/>
    <property type="match status" value="1"/>
</dbReference>
<sequence length="116" mass="12978">MLGKCIQELRIQKGLSMSELAERSGVTKSYLNSLERGIKTNPSIQILEKIALVLEMELGSLVLYVHDRQKGNVPCDPEWAALIGELQSSGISKELVKSWKDAWTKKQGNQTKKYSS</sequence>
<proteinExistence type="predicted"/>
<dbReference type="STRING" id="1884381.SAMN05518846_107141"/>
<evidence type="ECO:0000313" key="4">
    <source>
        <dbReference type="Proteomes" id="UP000198915"/>
    </source>
</evidence>
<dbReference type="AlphaFoldDB" id="A0A1I3VU55"/>
<dbReference type="SUPFAM" id="SSF47413">
    <property type="entry name" value="lambda repressor-like DNA-binding domains"/>
    <property type="match status" value="1"/>
</dbReference>
<dbReference type="GO" id="GO:0005829">
    <property type="term" value="C:cytosol"/>
    <property type="evidence" value="ECO:0007669"/>
    <property type="project" value="TreeGrafter"/>
</dbReference>
<dbReference type="InterPro" id="IPR010982">
    <property type="entry name" value="Lambda_DNA-bd_dom_sf"/>
</dbReference>
<dbReference type="PROSITE" id="PS50943">
    <property type="entry name" value="HTH_CROC1"/>
    <property type="match status" value="1"/>
</dbReference>
<dbReference type="SMART" id="SM00530">
    <property type="entry name" value="HTH_XRE"/>
    <property type="match status" value="1"/>
</dbReference>
<name>A0A1I3VU55_9BACL</name>
<dbReference type="InterPro" id="IPR001387">
    <property type="entry name" value="Cro/C1-type_HTH"/>
</dbReference>
<protein>
    <submittedName>
        <fullName evidence="3">XRE family transcriptional regulator, master regulator for biofilm formation</fullName>
    </submittedName>
</protein>
<dbReference type="Pfam" id="PF01381">
    <property type="entry name" value="HTH_3"/>
    <property type="match status" value="1"/>
</dbReference>